<dbReference type="GO" id="GO:0008142">
    <property type="term" value="F:oxysterol binding"/>
    <property type="evidence" value="ECO:0007669"/>
    <property type="project" value="InterPro"/>
</dbReference>
<feature type="domain" description="G-protein coupled receptors family 1 profile" evidence="9">
    <location>
        <begin position="41"/>
        <end position="261"/>
    </location>
</feature>
<dbReference type="AlphaFoldDB" id="A0A3Q3VWZ0"/>
<feature type="transmembrane region" description="Helical" evidence="8">
    <location>
        <begin position="240"/>
        <end position="259"/>
    </location>
</feature>
<dbReference type="InterPro" id="IPR047160">
    <property type="entry name" value="GP183-like"/>
</dbReference>
<feature type="transmembrane region" description="Helical" evidence="8">
    <location>
        <begin position="105"/>
        <end position="127"/>
    </location>
</feature>
<name>A0A3Q3VWZ0_MOLML</name>
<keyword evidence="11" id="KW-1185">Reference proteome</keyword>
<dbReference type="GO" id="GO:0004930">
    <property type="term" value="F:G protein-coupled receptor activity"/>
    <property type="evidence" value="ECO:0007669"/>
    <property type="project" value="UniProtKB-KW"/>
</dbReference>
<feature type="transmembrane region" description="Helical" evidence="8">
    <location>
        <begin position="27"/>
        <end position="50"/>
    </location>
</feature>
<keyword evidence="4" id="KW-0297">G-protein coupled receptor</keyword>
<dbReference type="PANTHER" id="PTHR24237:SF35">
    <property type="entry name" value="G-PROTEIN COUPLED RECEPTOR 141-RELATED"/>
    <property type="match status" value="1"/>
</dbReference>
<sequence length="318" mass="36670">MVGTHPHLNTHINTVCNDNKNADDYHIVLLAIYSVVLLSGTISLSLMIHIMKSSKMSTTTIAVHNLIFTHFIFLLTVPFRIYYYASNHWSLSSEFCKVVSGMIHIHMYMSFIFYVIIIVMRLLTFYYKAEQVAPFNRIHALLVSAVVWIVVLVVVPLIMYYYYGKNAEDKSLNNSTTVETHCFKFGKHIIYHGKAFNYIVSPVIIVVATVLTSLQANVVRVLYRKHPQGCTYQQEFGAQLNGLCFALIMAICFIPYNIFRLNYLENIQLENINELFLSLTTLNCLDMLTFLGNRNFDHWMLWLCAMCLDLHPGLRLAR</sequence>
<dbReference type="Ensembl" id="ENSMMOT00000006213.1">
    <property type="protein sequence ID" value="ENSMMOP00000006103.1"/>
    <property type="gene ID" value="ENSMMOG00000004788.1"/>
</dbReference>
<evidence type="ECO:0000256" key="7">
    <source>
        <dbReference type="ARBA" id="ARBA00023224"/>
    </source>
</evidence>
<dbReference type="Proteomes" id="UP000261620">
    <property type="component" value="Unplaced"/>
</dbReference>
<proteinExistence type="predicted"/>
<comment type="subcellular location">
    <subcellularLocation>
        <location evidence="1">Membrane</location>
        <topology evidence="1">Multi-pass membrane protein</topology>
    </subcellularLocation>
</comment>
<dbReference type="SUPFAM" id="SSF81321">
    <property type="entry name" value="Family A G protein-coupled receptor-like"/>
    <property type="match status" value="1"/>
</dbReference>
<reference evidence="10" key="2">
    <citation type="submission" date="2025-09" db="UniProtKB">
        <authorList>
            <consortium name="Ensembl"/>
        </authorList>
    </citation>
    <scope>IDENTIFICATION</scope>
</reference>
<evidence type="ECO:0000256" key="3">
    <source>
        <dbReference type="ARBA" id="ARBA00022989"/>
    </source>
</evidence>
<accession>A0A3Q3VWZ0</accession>
<dbReference type="OMA" id="FRIYYLY"/>
<evidence type="ECO:0000256" key="4">
    <source>
        <dbReference type="ARBA" id="ARBA00023040"/>
    </source>
</evidence>
<dbReference type="PROSITE" id="PS50262">
    <property type="entry name" value="G_PROTEIN_RECEP_F1_2"/>
    <property type="match status" value="1"/>
</dbReference>
<keyword evidence="6" id="KW-0675">Receptor</keyword>
<evidence type="ECO:0000256" key="2">
    <source>
        <dbReference type="ARBA" id="ARBA00022692"/>
    </source>
</evidence>
<evidence type="ECO:0000256" key="6">
    <source>
        <dbReference type="ARBA" id="ARBA00023170"/>
    </source>
</evidence>
<keyword evidence="3 8" id="KW-1133">Transmembrane helix</keyword>
<feature type="transmembrane region" description="Helical" evidence="8">
    <location>
        <begin position="195"/>
        <end position="219"/>
    </location>
</feature>
<protein>
    <recommendedName>
        <fullName evidence="9">G-protein coupled receptors family 1 profile domain-containing protein</fullName>
    </recommendedName>
</protein>
<dbReference type="InterPro" id="IPR017452">
    <property type="entry name" value="GPCR_Rhodpsn_7TM"/>
</dbReference>
<dbReference type="PANTHER" id="PTHR24237">
    <property type="entry name" value="G-PROTEIN COUPLED RECEPTOR"/>
    <property type="match status" value="1"/>
</dbReference>
<keyword evidence="7" id="KW-0807">Transducer</keyword>
<evidence type="ECO:0000259" key="9">
    <source>
        <dbReference type="PROSITE" id="PS50262"/>
    </source>
</evidence>
<dbReference type="GO" id="GO:0016020">
    <property type="term" value="C:membrane"/>
    <property type="evidence" value="ECO:0007669"/>
    <property type="project" value="UniProtKB-SubCell"/>
</dbReference>
<evidence type="ECO:0000256" key="1">
    <source>
        <dbReference type="ARBA" id="ARBA00004141"/>
    </source>
</evidence>
<dbReference type="PRINTS" id="PR01157">
    <property type="entry name" value="P2YPURNOCPTR"/>
</dbReference>
<reference evidence="10" key="1">
    <citation type="submission" date="2025-08" db="UniProtKB">
        <authorList>
            <consortium name="Ensembl"/>
        </authorList>
    </citation>
    <scope>IDENTIFICATION</scope>
</reference>
<evidence type="ECO:0000256" key="8">
    <source>
        <dbReference type="SAM" id="Phobius"/>
    </source>
</evidence>
<keyword evidence="5 8" id="KW-0472">Membrane</keyword>
<evidence type="ECO:0000313" key="11">
    <source>
        <dbReference type="Proteomes" id="UP000261620"/>
    </source>
</evidence>
<organism evidence="10 11">
    <name type="scientific">Mola mola</name>
    <name type="common">Ocean sunfish</name>
    <name type="synonym">Tetraodon mola</name>
    <dbReference type="NCBI Taxonomy" id="94237"/>
    <lineage>
        <taxon>Eukaryota</taxon>
        <taxon>Metazoa</taxon>
        <taxon>Chordata</taxon>
        <taxon>Craniata</taxon>
        <taxon>Vertebrata</taxon>
        <taxon>Euteleostomi</taxon>
        <taxon>Actinopterygii</taxon>
        <taxon>Neopterygii</taxon>
        <taxon>Teleostei</taxon>
        <taxon>Neoteleostei</taxon>
        <taxon>Acanthomorphata</taxon>
        <taxon>Eupercaria</taxon>
        <taxon>Tetraodontiformes</taxon>
        <taxon>Molidae</taxon>
        <taxon>Mola</taxon>
    </lineage>
</organism>
<dbReference type="Pfam" id="PF00001">
    <property type="entry name" value="7tm_1"/>
    <property type="match status" value="1"/>
</dbReference>
<feature type="transmembrane region" description="Helical" evidence="8">
    <location>
        <begin position="62"/>
        <end position="85"/>
    </location>
</feature>
<keyword evidence="2 8" id="KW-0812">Transmembrane</keyword>
<evidence type="ECO:0000313" key="10">
    <source>
        <dbReference type="Ensembl" id="ENSMMOP00000006103.1"/>
    </source>
</evidence>
<dbReference type="Gene3D" id="1.20.1070.10">
    <property type="entry name" value="Rhodopsin 7-helix transmembrane proteins"/>
    <property type="match status" value="1"/>
</dbReference>
<evidence type="ECO:0000256" key="5">
    <source>
        <dbReference type="ARBA" id="ARBA00023136"/>
    </source>
</evidence>
<feature type="transmembrane region" description="Helical" evidence="8">
    <location>
        <begin position="139"/>
        <end position="163"/>
    </location>
</feature>
<dbReference type="InterPro" id="IPR000276">
    <property type="entry name" value="GPCR_Rhodpsn"/>
</dbReference>